<organism evidence="1 2">
    <name type="scientific">Strongylus vulgaris</name>
    <name type="common">Blood worm</name>
    <dbReference type="NCBI Taxonomy" id="40348"/>
    <lineage>
        <taxon>Eukaryota</taxon>
        <taxon>Metazoa</taxon>
        <taxon>Ecdysozoa</taxon>
        <taxon>Nematoda</taxon>
        <taxon>Chromadorea</taxon>
        <taxon>Rhabditida</taxon>
        <taxon>Rhabditina</taxon>
        <taxon>Rhabditomorpha</taxon>
        <taxon>Strongyloidea</taxon>
        <taxon>Strongylidae</taxon>
        <taxon>Strongylus</taxon>
    </lineage>
</organism>
<evidence type="ECO:0000313" key="1">
    <source>
        <dbReference type="EMBL" id="VDM67667.1"/>
    </source>
</evidence>
<name>A0A3P7ITS3_STRVU</name>
<protein>
    <submittedName>
        <fullName evidence="1">Uncharacterized protein</fullName>
    </submittedName>
</protein>
<reference evidence="1 2" key="1">
    <citation type="submission" date="2018-11" db="EMBL/GenBank/DDBJ databases">
        <authorList>
            <consortium name="Pathogen Informatics"/>
        </authorList>
    </citation>
    <scope>NUCLEOTIDE SEQUENCE [LARGE SCALE GENOMIC DNA]</scope>
</reference>
<evidence type="ECO:0000313" key="2">
    <source>
        <dbReference type="Proteomes" id="UP000270094"/>
    </source>
</evidence>
<sequence length="140" mass="16208">MLGEILACIACKRKRSLAHWIISTASDVIKTSVRLHRTPWISPPALYLQQDSLHQRRSPIALLEVARHQLPRNRLAGKKVQVDGREAAELWHTHHLWCEKDHGTLEALDLSYTPLLSILSVRMRSYRLAWLPFDFVLCIR</sequence>
<accession>A0A3P7ITS3</accession>
<gene>
    <name evidence="1" type="ORF">SVUK_LOCUS2665</name>
</gene>
<dbReference type="AlphaFoldDB" id="A0A3P7ITS3"/>
<dbReference type="EMBL" id="UYYB01006158">
    <property type="protein sequence ID" value="VDM67667.1"/>
    <property type="molecule type" value="Genomic_DNA"/>
</dbReference>
<proteinExistence type="predicted"/>
<keyword evidence="2" id="KW-1185">Reference proteome</keyword>
<dbReference type="Proteomes" id="UP000270094">
    <property type="component" value="Unassembled WGS sequence"/>
</dbReference>